<dbReference type="AlphaFoldDB" id="A0A7U9DVU9"/>
<gene>
    <name evidence="1" type="ORF">SLI_3863</name>
</gene>
<dbReference type="EMBL" id="CM001889">
    <property type="protein sequence ID" value="EOY48576.1"/>
    <property type="molecule type" value="Genomic_DNA"/>
</dbReference>
<dbReference type="Proteomes" id="UP000014062">
    <property type="component" value="Chromosome"/>
</dbReference>
<reference evidence="2" key="1">
    <citation type="journal article" date="2013" name="Genome Biol. Evol.">
        <title>The genome sequence of Streptomyces lividans 66 reveals a novel tRNA-dependent peptide biosynthetic system within a metal-related genomic island.</title>
        <authorList>
            <person name="Cruz-Morales P."/>
            <person name="Vijgenboom E."/>
            <person name="Iruegas-Bocardo F."/>
            <person name="Girard G."/>
            <person name="Yanez-Guerra L.A."/>
            <person name="Ramos-Aboites H.E."/>
            <person name="Pernodet J.L."/>
            <person name="Anne J."/>
            <person name="van Wezel G.P."/>
            <person name="Barona-Gomez F."/>
        </authorList>
    </citation>
    <scope>NUCLEOTIDE SEQUENCE [LARGE SCALE GENOMIC DNA]</scope>
    <source>
        <strain evidence="2">1326</strain>
    </source>
</reference>
<evidence type="ECO:0000313" key="2">
    <source>
        <dbReference type="Proteomes" id="UP000014062"/>
    </source>
</evidence>
<name>A0A7U9DVU9_STRLI</name>
<accession>A0A7U9DVU9</accession>
<proteinExistence type="predicted"/>
<sequence>MRTRTPEPRAGTLPTAQWVAKGRVPSLFRPEEGVDQV</sequence>
<protein>
    <submittedName>
        <fullName evidence="1">Uncharacterized protein</fullName>
    </submittedName>
</protein>
<organism evidence="1 2">
    <name type="scientific">Streptomyces lividans 1326</name>
    <dbReference type="NCBI Taxonomy" id="1200984"/>
    <lineage>
        <taxon>Bacteria</taxon>
        <taxon>Bacillati</taxon>
        <taxon>Actinomycetota</taxon>
        <taxon>Actinomycetes</taxon>
        <taxon>Kitasatosporales</taxon>
        <taxon>Streptomycetaceae</taxon>
        <taxon>Streptomyces</taxon>
    </lineage>
</organism>
<evidence type="ECO:0000313" key="1">
    <source>
        <dbReference type="EMBL" id="EOY48576.1"/>
    </source>
</evidence>